<sequence length="535" mass="59523">MALTVRWRILLFATFSIVSIVTLVWLSTNMSSRAGDETRQLVREDMTDVWLLNDMSRSHYALMDLSYRIKSQLMLWDDIDKRFRALQADIREQWQAAASNPRLADWVASHSEARQKVMTFLDTLQKSIEERSYYSAGKVVDFELYPAMDPVISAIREELTIGREKTEQGANALIAYLDTRKQVIRWGAGFGLLTIVLLTWWLRHAVIRRLRVIADSLEEMARSNDLTPRYRVGGRDEVSAVEQAVNDLLSQVSAFIGDVRSAAHTLEGRAVDLDQQAESLSDAASEASHQVRGVADSMSVIAGGTASIEASADYSIRRVTEAVDGNQEVQRTLVDSEAAAERTVEIIERVAQSIEALRGDSERIEQVVSVIAEIAEQTNLLALNAAIEAARAGEHGRGFAVVADEVRSLSRRTSESTEQIRQWVDQLVRQVDNAHGRLSETREAGQTNHEALASLKEHLTSLASTFSELKSSSAEVNQAIGDQRSEADRVSERTRGLAAQTQGLEDNVRETSRVGAQLREQAESLRGLSAQFRIQ</sequence>
<evidence type="ECO:0000259" key="11">
    <source>
        <dbReference type="PROSITE" id="PS50885"/>
    </source>
</evidence>
<dbReference type="OrthoDB" id="5914597at2"/>
<dbReference type="PROSITE" id="PS50885">
    <property type="entry name" value="HAMP"/>
    <property type="match status" value="1"/>
</dbReference>
<comment type="caution">
    <text evidence="12">The sequence shown here is derived from an EMBL/GenBank/DDBJ whole genome shotgun (WGS) entry which is preliminary data.</text>
</comment>
<gene>
    <name evidence="13" type="ORF">C8D92_10290</name>
    <name evidence="12" type="ORF">CF392_12485</name>
</gene>
<dbReference type="GO" id="GO:0007165">
    <property type="term" value="P:signal transduction"/>
    <property type="evidence" value="ECO:0007669"/>
    <property type="project" value="UniProtKB-KW"/>
</dbReference>
<evidence type="ECO:0000256" key="6">
    <source>
        <dbReference type="ARBA" id="ARBA00029447"/>
    </source>
</evidence>
<dbReference type="Proteomes" id="UP000245887">
    <property type="component" value="Unassembled WGS sequence"/>
</dbReference>
<dbReference type="SUPFAM" id="SSF58104">
    <property type="entry name" value="Methyl-accepting chemotaxis protein (MCP) signaling domain"/>
    <property type="match status" value="1"/>
</dbReference>
<comment type="similarity">
    <text evidence="6">Belongs to the methyl-accepting chemotaxis (MCP) protein family.</text>
</comment>
<evidence type="ECO:0000313" key="15">
    <source>
        <dbReference type="Proteomes" id="UP000245887"/>
    </source>
</evidence>
<dbReference type="InterPro" id="IPR004089">
    <property type="entry name" value="MCPsignal_dom"/>
</dbReference>
<keyword evidence="3 9" id="KW-1133">Transmembrane helix</keyword>
<evidence type="ECO:0000256" key="2">
    <source>
        <dbReference type="ARBA" id="ARBA00022692"/>
    </source>
</evidence>
<dbReference type="SMART" id="SM00304">
    <property type="entry name" value="HAMP"/>
    <property type="match status" value="1"/>
</dbReference>
<dbReference type="PROSITE" id="PS50111">
    <property type="entry name" value="CHEMOTAXIS_TRANSDUC_2"/>
    <property type="match status" value="1"/>
</dbReference>
<dbReference type="Proteomes" id="UP000218332">
    <property type="component" value="Unassembled WGS sequence"/>
</dbReference>
<evidence type="ECO:0000259" key="10">
    <source>
        <dbReference type="PROSITE" id="PS50111"/>
    </source>
</evidence>
<feature type="region of interest" description="Disordered" evidence="8">
    <location>
        <begin position="481"/>
        <end position="513"/>
    </location>
</feature>
<evidence type="ECO:0000256" key="3">
    <source>
        <dbReference type="ARBA" id="ARBA00022989"/>
    </source>
</evidence>
<accession>A0A2A2I232</accession>
<feature type="domain" description="HAMP" evidence="11">
    <location>
        <begin position="204"/>
        <end position="257"/>
    </location>
</feature>
<keyword evidence="12" id="KW-0808">Transferase</keyword>
<dbReference type="SMART" id="SM00283">
    <property type="entry name" value="MA"/>
    <property type="match status" value="1"/>
</dbReference>
<dbReference type="AlphaFoldDB" id="A0A2A2I232"/>
<evidence type="ECO:0000313" key="14">
    <source>
        <dbReference type="Proteomes" id="UP000218332"/>
    </source>
</evidence>
<feature type="compositionally biased region" description="Basic and acidic residues" evidence="8">
    <location>
        <begin position="483"/>
        <end position="495"/>
    </location>
</feature>
<reference evidence="12 14" key="1">
    <citation type="submission" date="2017-07" db="EMBL/GenBank/DDBJ databases">
        <title>Tamlnaduibacter salinus (Mi-7) genome sequencing.</title>
        <authorList>
            <person name="Verma A."/>
            <person name="Krishnamurthi S."/>
        </authorList>
    </citation>
    <scope>NUCLEOTIDE SEQUENCE [LARGE SCALE GENOMIC DNA]</scope>
    <source>
        <strain evidence="12 14">Mi-7</strain>
    </source>
</reference>
<proteinExistence type="inferred from homology"/>
<keyword evidence="12" id="KW-0418">Kinase</keyword>
<evidence type="ECO:0000313" key="12">
    <source>
        <dbReference type="EMBL" id="PAV25150.1"/>
    </source>
</evidence>
<comment type="subcellular location">
    <subcellularLocation>
        <location evidence="1">Membrane</location>
    </subcellularLocation>
</comment>
<evidence type="ECO:0000256" key="1">
    <source>
        <dbReference type="ARBA" id="ARBA00004370"/>
    </source>
</evidence>
<dbReference type="Pfam" id="PF00672">
    <property type="entry name" value="HAMP"/>
    <property type="match status" value="1"/>
</dbReference>
<feature type="transmembrane region" description="Helical" evidence="9">
    <location>
        <begin position="183"/>
        <end position="202"/>
    </location>
</feature>
<evidence type="ECO:0000313" key="13">
    <source>
        <dbReference type="EMBL" id="PVY78055.1"/>
    </source>
</evidence>
<evidence type="ECO:0000256" key="7">
    <source>
        <dbReference type="PROSITE-ProRule" id="PRU00284"/>
    </source>
</evidence>
<dbReference type="Gene3D" id="1.10.287.950">
    <property type="entry name" value="Methyl-accepting chemotaxis protein"/>
    <property type="match status" value="1"/>
</dbReference>
<keyword evidence="14" id="KW-1185">Reference proteome</keyword>
<keyword evidence="2 9" id="KW-0812">Transmembrane</keyword>
<dbReference type="GO" id="GO:0016020">
    <property type="term" value="C:membrane"/>
    <property type="evidence" value="ECO:0007669"/>
    <property type="project" value="UniProtKB-SubCell"/>
</dbReference>
<dbReference type="GO" id="GO:0016301">
    <property type="term" value="F:kinase activity"/>
    <property type="evidence" value="ECO:0007669"/>
    <property type="project" value="UniProtKB-KW"/>
</dbReference>
<feature type="domain" description="Methyl-accepting transducer" evidence="10">
    <location>
        <begin position="262"/>
        <end position="498"/>
    </location>
</feature>
<evidence type="ECO:0000256" key="5">
    <source>
        <dbReference type="ARBA" id="ARBA00023224"/>
    </source>
</evidence>
<dbReference type="InterPro" id="IPR003660">
    <property type="entry name" value="HAMP_dom"/>
</dbReference>
<name>A0A2A2I232_9GAMM</name>
<reference evidence="13 15" key="2">
    <citation type="submission" date="2018-04" db="EMBL/GenBank/DDBJ databases">
        <title>Genomic Encyclopedia of Type Strains, Phase IV (KMG-IV): sequencing the most valuable type-strain genomes for metagenomic binning, comparative biology and taxonomic classification.</title>
        <authorList>
            <person name="Goeker M."/>
        </authorList>
    </citation>
    <scope>NUCLEOTIDE SEQUENCE [LARGE SCALE GENOMIC DNA]</scope>
    <source>
        <strain evidence="13 15">DSM 28688</strain>
    </source>
</reference>
<protein>
    <submittedName>
        <fullName evidence="12">Histidine kinase</fullName>
    </submittedName>
    <submittedName>
        <fullName evidence="13">Methyl-accepting chemotaxis protein</fullName>
    </submittedName>
</protein>
<dbReference type="EMBL" id="QEKQ01000002">
    <property type="protein sequence ID" value="PVY78055.1"/>
    <property type="molecule type" value="Genomic_DNA"/>
</dbReference>
<dbReference type="PANTHER" id="PTHR32089:SF112">
    <property type="entry name" value="LYSOZYME-LIKE PROTEIN-RELATED"/>
    <property type="match status" value="1"/>
</dbReference>
<dbReference type="EMBL" id="NMPM01000076">
    <property type="protein sequence ID" value="PAV25150.1"/>
    <property type="molecule type" value="Genomic_DNA"/>
</dbReference>
<evidence type="ECO:0000256" key="9">
    <source>
        <dbReference type="SAM" id="Phobius"/>
    </source>
</evidence>
<dbReference type="PANTHER" id="PTHR32089">
    <property type="entry name" value="METHYL-ACCEPTING CHEMOTAXIS PROTEIN MCPB"/>
    <property type="match status" value="1"/>
</dbReference>
<organism evidence="12 14">
    <name type="scientific">Tamilnaduibacter salinus</name>
    <dbReference type="NCBI Taxonomy" id="1484056"/>
    <lineage>
        <taxon>Bacteria</taxon>
        <taxon>Pseudomonadati</taxon>
        <taxon>Pseudomonadota</taxon>
        <taxon>Gammaproteobacteria</taxon>
        <taxon>Pseudomonadales</taxon>
        <taxon>Marinobacteraceae</taxon>
        <taxon>Tamilnaduibacter</taxon>
    </lineage>
</organism>
<keyword evidence="4 9" id="KW-0472">Membrane</keyword>
<dbReference type="Pfam" id="PF00015">
    <property type="entry name" value="MCPsignal"/>
    <property type="match status" value="1"/>
</dbReference>
<evidence type="ECO:0000256" key="8">
    <source>
        <dbReference type="SAM" id="MobiDB-lite"/>
    </source>
</evidence>
<dbReference type="GO" id="GO:0006935">
    <property type="term" value="P:chemotaxis"/>
    <property type="evidence" value="ECO:0007669"/>
    <property type="project" value="UniProtKB-ARBA"/>
</dbReference>
<evidence type="ECO:0000256" key="4">
    <source>
        <dbReference type="ARBA" id="ARBA00023136"/>
    </source>
</evidence>
<feature type="transmembrane region" description="Helical" evidence="9">
    <location>
        <begin position="6"/>
        <end position="26"/>
    </location>
</feature>
<keyword evidence="5 7" id="KW-0807">Transducer</keyword>